<evidence type="ECO:0000313" key="2">
    <source>
        <dbReference type="Proteomes" id="UP000306409"/>
    </source>
</evidence>
<dbReference type="OrthoDB" id="9824185at2"/>
<dbReference type="AlphaFoldDB" id="A0A4U7JEY3"/>
<gene>
    <name evidence="1" type="ORF">EHE19_011930</name>
</gene>
<proteinExistence type="predicted"/>
<reference evidence="1 2" key="1">
    <citation type="submission" date="2020-09" db="EMBL/GenBank/DDBJ databases">
        <title>Characterization and genome sequencing of Ruminiclostridium sp. nov. MA18.</title>
        <authorList>
            <person name="Rettenmaier R."/>
            <person name="Kowollik M.-L."/>
            <person name="Liebl W."/>
            <person name="Zverlov V."/>
        </authorList>
    </citation>
    <scope>NUCLEOTIDE SEQUENCE [LARGE SCALE GENOMIC DNA]</scope>
    <source>
        <strain evidence="1 2">MA18</strain>
    </source>
</reference>
<keyword evidence="2" id="KW-1185">Reference proteome</keyword>
<dbReference type="EMBL" id="CP061336">
    <property type="protein sequence ID" value="QNU65630.1"/>
    <property type="molecule type" value="Genomic_DNA"/>
</dbReference>
<dbReference type="RefSeq" id="WP_137698551.1">
    <property type="nucleotide sequence ID" value="NZ_CP061336.1"/>
</dbReference>
<sequence length="201" mass="24086">MMKWEGLIDDNSAVLDVDRYSEKLRQFSVENVRIYSAYNKKLETLKKNMFKDFENCLSNGFVIEKRGEKNISAKNPQITIILWEEKGEDNSLVLSFRKTYGDNWRFTLFIEPIEKKFEKLTEDLGWYVDHEGNLETFKNDEKTNEFYKNEVIRTERIIKEKKSVFKEIDKLNFKISLWHKNNLIDSYITFEDCLYKAVELS</sequence>
<protein>
    <submittedName>
        <fullName evidence="1">Uncharacterized protein</fullName>
    </submittedName>
</protein>
<evidence type="ECO:0000313" key="1">
    <source>
        <dbReference type="EMBL" id="QNU65630.1"/>
    </source>
</evidence>
<organism evidence="1 2">
    <name type="scientific">Ruminiclostridium herbifermentans</name>
    <dbReference type="NCBI Taxonomy" id="2488810"/>
    <lineage>
        <taxon>Bacteria</taxon>
        <taxon>Bacillati</taxon>
        <taxon>Bacillota</taxon>
        <taxon>Clostridia</taxon>
        <taxon>Eubacteriales</taxon>
        <taxon>Oscillospiraceae</taxon>
        <taxon>Ruminiclostridium</taxon>
    </lineage>
</organism>
<name>A0A4U7JEY3_9FIRM</name>
<dbReference type="KEGG" id="rher:EHE19_011930"/>
<dbReference type="Proteomes" id="UP000306409">
    <property type="component" value="Chromosome"/>
</dbReference>
<accession>A0A4U7JEY3</accession>